<name>A0A166RD21_9CLOT</name>
<comment type="caution">
    <text evidence="2">The sequence shown here is derived from an EMBL/GenBank/DDBJ whole genome shotgun (WGS) entry which is preliminary data.</text>
</comment>
<evidence type="ECO:0000313" key="2">
    <source>
        <dbReference type="EMBL" id="OAA90697.1"/>
    </source>
</evidence>
<keyword evidence="1" id="KW-0812">Transmembrane</keyword>
<dbReference type="RefSeq" id="WP_063602031.1">
    <property type="nucleotide sequence ID" value="NZ_LITQ01000030.1"/>
</dbReference>
<keyword evidence="1" id="KW-0472">Membrane</keyword>
<dbReference type="Proteomes" id="UP000077384">
    <property type="component" value="Unassembled WGS sequence"/>
</dbReference>
<feature type="transmembrane region" description="Helical" evidence="1">
    <location>
        <begin position="6"/>
        <end position="25"/>
    </location>
</feature>
<proteinExistence type="predicted"/>
<reference evidence="2 4" key="1">
    <citation type="journal article" date="2015" name="Biotechnol. Bioeng.">
        <title>Genome sequence and phenotypic characterization of Caulobacter segnis.</title>
        <authorList>
            <person name="Patel S."/>
            <person name="Fletcher B."/>
            <person name="Scott D.C."/>
            <person name="Ely B."/>
        </authorList>
    </citation>
    <scope>NUCLEOTIDE SEQUENCE [LARGE SCALE GENOMIC DNA]</scope>
    <source>
        <strain evidence="2 4">PS02</strain>
    </source>
</reference>
<dbReference type="Proteomes" id="UP000093694">
    <property type="component" value="Unassembled WGS sequence"/>
</dbReference>
<keyword evidence="5" id="KW-1185">Reference proteome</keyword>
<dbReference type="EMBL" id="LROR01000023">
    <property type="protein sequence ID" value="OBR97467.1"/>
    <property type="molecule type" value="Genomic_DNA"/>
</dbReference>
<reference evidence="3 5" key="2">
    <citation type="journal article" date="2016" name="Front. Microbiol.">
        <title>Industrial Acetogenic Biocatalysts: A Comparative Metabolic and Genomic Analysis.</title>
        <authorList>
            <person name="Bengelsdorf F."/>
            <person name="Poehlein A."/>
            <person name="Sonja S."/>
            <person name="Erz C."/>
            <person name="Hummel T."/>
            <person name="Hoffmeister S."/>
            <person name="Daniel R."/>
            <person name="Durre P."/>
        </authorList>
    </citation>
    <scope>NUCLEOTIDE SEQUENCE [LARGE SCALE GENOMIC DNA]</scope>
    <source>
        <strain evidence="3 5">PTA-10522</strain>
    </source>
</reference>
<evidence type="ECO:0000256" key="1">
    <source>
        <dbReference type="SAM" id="Phobius"/>
    </source>
</evidence>
<organism evidence="2 4">
    <name type="scientific">Clostridium coskatii</name>
    <dbReference type="NCBI Taxonomy" id="1705578"/>
    <lineage>
        <taxon>Bacteria</taxon>
        <taxon>Bacillati</taxon>
        <taxon>Bacillota</taxon>
        <taxon>Clostridia</taxon>
        <taxon>Eubacteriales</taxon>
        <taxon>Clostridiaceae</taxon>
        <taxon>Clostridium</taxon>
    </lineage>
</organism>
<accession>A0A166RD21</accession>
<dbReference type="EMBL" id="LITQ01000030">
    <property type="protein sequence ID" value="OAA90697.1"/>
    <property type="molecule type" value="Genomic_DNA"/>
</dbReference>
<evidence type="ECO:0000313" key="3">
    <source>
        <dbReference type="EMBL" id="OBR97467.1"/>
    </source>
</evidence>
<evidence type="ECO:0000313" key="5">
    <source>
        <dbReference type="Proteomes" id="UP000093694"/>
    </source>
</evidence>
<dbReference type="PATRIC" id="fig|1705578.3.peg.2320"/>
<keyword evidence="1" id="KW-1133">Transmembrane helix</keyword>
<dbReference type="AlphaFoldDB" id="A0A166RD21"/>
<protein>
    <submittedName>
        <fullName evidence="2">Uncharacterized protein</fullName>
    </submittedName>
</protein>
<evidence type="ECO:0000313" key="4">
    <source>
        <dbReference type="Proteomes" id="UP000077384"/>
    </source>
</evidence>
<gene>
    <name evidence="3" type="ORF">CLCOS_03230</name>
    <name evidence="2" type="ORF">WX73_02062</name>
</gene>
<sequence>MNTMIVNSIIIPVVGAGIGTILEIGRRQLKGYLDSKQDLIQKQQEAIKQSMGIELYNKDKQVVQEAVKTVEQLGKEFDWDGTLKHSKVLEFVAGKTGLSDTEIYNTIKATVLEVNKYKTVQK</sequence>